<evidence type="ECO:0000256" key="1">
    <source>
        <dbReference type="ARBA" id="ARBA00005375"/>
    </source>
</evidence>
<feature type="signal peptide" evidence="4">
    <location>
        <begin position="1"/>
        <end position="25"/>
    </location>
</feature>
<keyword evidence="3" id="KW-0472">Membrane</keyword>
<evidence type="ECO:0000256" key="3">
    <source>
        <dbReference type="SAM" id="Phobius"/>
    </source>
</evidence>
<dbReference type="Gene3D" id="3.40.50.1240">
    <property type="entry name" value="Phosphoglycerate mutase-like"/>
    <property type="match status" value="1"/>
</dbReference>
<dbReference type="PANTHER" id="PTHR11567">
    <property type="entry name" value="ACID PHOSPHATASE-RELATED"/>
    <property type="match status" value="1"/>
</dbReference>
<dbReference type="InterPro" id="IPR050645">
    <property type="entry name" value="Histidine_acid_phosphatase"/>
</dbReference>
<protein>
    <submittedName>
        <fullName evidence="5">Histidine acid phosphatase</fullName>
    </submittedName>
</protein>
<feature type="compositionally biased region" description="Low complexity" evidence="2">
    <location>
        <begin position="492"/>
        <end position="501"/>
    </location>
</feature>
<keyword evidence="4" id="KW-0732">Signal</keyword>
<dbReference type="PANTHER" id="PTHR11567:SF127">
    <property type="entry name" value="HISTIDINE ACID PHOSPHATASE"/>
    <property type="match status" value="1"/>
</dbReference>
<keyword evidence="3" id="KW-0812">Transmembrane</keyword>
<evidence type="ECO:0000256" key="2">
    <source>
        <dbReference type="SAM" id="MobiDB-lite"/>
    </source>
</evidence>
<dbReference type="Proteomes" id="UP001629113">
    <property type="component" value="Unassembled WGS sequence"/>
</dbReference>
<evidence type="ECO:0000313" key="5">
    <source>
        <dbReference type="EMBL" id="KAL3421544.1"/>
    </source>
</evidence>
<accession>A0ABR4PE36</accession>
<evidence type="ECO:0000313" key="6">
    <source>
        <dbReference type="Proteomes" id="UP001629113"/>
    </source>
</evidence>
<gene>
    <name evidence="5" type="ORF">PVAG01_07990</name>
</gene>
<dbReference type="SUPFAM" id="SSF53254">
    <property type="entry name" value="Phosphoglycerate mutase-like"/>
    <property type="match status" value="1"/>
</dbReference>
<dbReference type="Pfam" id="PF00328">
    <property type="entry name" value="His_Phos_2"/>
    <property type="match status" value="1"/>
</dbReference>
<feature type="compositionally biased region" description="Basic and acidic residues" evidence="2">
    <location>
        <begin position="536"/>
        <end position="553"/>
    </location>
</feature>
<sequence>MSSASPSHRFTAAVLLQLLATIVVAANTQKTWAAVSFVYHGEKQPMTGALTTTGAHQLYDAGAVIRARYMGSSSSADENATATTVTQSNPINGLSASAIDNQQLYLLSRNDDYVAASAQAFMQGLYPPTAVRGQGSQVLADGSLLSFPLDGYQYASIGTVSVLDFNSIWIAGNLGCTNYEAMQYQYLGSEHYMQMFQESNDFYTSLESSVFSTLDPSIVNYANAYQLYEYALYETNHNSSVASTLTDSEVRTLQKYASEEQFTLNSGNASQINTLAGSTLAAKMVEMLSRNIESGGVSDKLSFFFGSFEPLLSFFSLSGLSDSYQSNSRFQNLPLHGSVMSFELFSFSDTTADVDFNSSAPYPAPDELYVRFLFRNGTAADEPLLSYPLFGRGNSDADMSWRDFLQGMSSFAMYDAADWCTACETVNLFCQAVSNSSSVSSPSSSLAPAGTRGMKPWVAGIIGAAVTLAIAVVAIALLALLGGARLSFRHGSSSSNERGSSTLGGFKGAEKMKSDPDLAVSGSSLNKSGGGASVVTRHERVGSWELHDRDDKTPTAALDRVVSGHGRVEMQRPRRSLDSEDDRVDPFGDPVKAVDQV</sequence>
<dbReference type="InterPro" id="IPR000560">
    <property type="entry name" value="His_Pase_clade-2"/>
</dbReference>
<comment type="caution">
    <text evidence="5">The sequence shown here is derived from an EMBL/GenBank/DDBJ whole genome shotgun (WGS) entry which is preliminary data.</text>
</comment>
<keyword evidence="6" id="KW-1185">Reference proteome</keyword>
<dbReference type="InterPro" id="IPR029033">
    <property type="entry name" value="His_PPase_superfam"/>
</dbReference>
<feature type="transmembrane region" description="Helical" evidence="3">
    <location>
        <begin position="457"/>
        <end position="481"/>
    </location>
</feature>
<proteinExistence type="inferred from homology"/>
<name>A0ABR4PE36_9HELO</name>
<evidence type="ECO:0000256" key="4">
    <source>
        <dbReference type="SAM" id="SignalP"/>
    </source>
</evidence>
<dbReference type="EMBL" id="JBFCZG010000006">
    <property type="protein sequence ID" value="KAL3421544.1"/>
    <property type="molecule type" value="Genomic_DNA"/>
</dbReference>
<feature type="region of interest" description="Disordered" evidence="2">
    <location>
        <begin position="489"/>
        <end position="597"/>
    </location>
</feature>
<comment type="similarity">
    <text evidence="1">Belongs to the histidine acid phosphatase family.</text>
</comment>
<keyword evidence="3" id="KW-1133">Transmembrane helix</keyword>
<organism evidence="5 6">
    <name type="scientific">Phlyctema vagabunda</name>
    <dbReference type="NCBI Taxonomy" id="108571"/>
    <lineage>
        <taxon>Eukaryota</taxon>
        <taxon>Fungi</taxon>
        <taxon>Dikarya</taxon>
        <taxon>Ascomycota</taxon>
        <taxon>Pezizomycotina</taxon>
        <taxon>Leotiomycetes</taxon>
        <taxon>Helotiales</taxon>
        <taxon>Dermateaceae</taxon>
        <taxon>Phlyctema</taxon>
    </lineage>
</organism>
<reference evidence="5 6" key="1">
    <citation type="submission" date="2024-06" db="EMBL/GenBank/DDBJ databases">
        <title>Complete genome of Phlyctema vagabunda strain 19-DSS-EL-015.</title>
        <authorList>
            <person name="Fiorenzani C."/>
        </authorList>
    </citation>
    <scope>NUCLEOTIDE SEQUENCE [LARGE SCALE GENOMIC DNA]</scope>
    <source>
        <strain evidence="5 6">19-DSS-EL-015</strain>
    </source>
</reference>
<feature type="compositionally biased region" description="Basic and acidic residues" evidence="2">
    <location>
        <begin position="566"/>
        <end position="578"/>
    </location>
</feature>
<feature type="chain" id="PRO_5046107023" evidence="4">
    <location>
        <begin position="26"/>
        <end position="597"/>
    </location>
</feature>